<dbReference type="InterPro" id="IPR023809">
    <property type="entry name" value="Thiopep_bacteriocin_synth_dom"/>
</dbReference>
<keyword evidence="14" id="KW-1185">Reference proteome</keyword>
<evidence type="ECO:0000256" key="1">
    <source>
        <dbReference type="ARBA" id="ARBA00004496"/>
    </source>
</evidence>
<dbReference type="PANTHER" id="PTHR11579:SF0">
    <property type="entry name" value="PROTEIN-L-ISOASPARTATE(D-ASPARTATE) O-METHYLTRANSFERASE"/>
    <property type="match status" value="1"/>
</dbReference>
<name>A0A1C3NYB0_9ACTN</name>
<dbReference type="GO" id="GO:0032259">
    <property type="term" value="P:methylation"/>
    <property type="evidence" value="ECO:0007669"/>
    <property type="project" value="UniProtKB-KW"/>
</dbReference>
<keyword evidence="6 13" id="KW-0489">Methyltransferase</keyword>
<evidence type="ECO:0000256" key="9">
    <source>
        <dbReference type="ARBA" id="ARBA00030757"/>
    </source>
</evidence>
<dbReference type="InterPro" id="IPR029063">
    <property type="entry name" value="SAM-dependent_MTases_sf"/>
</dbReference>
<dbReference type="GO" id="GO:0004719">
    <property type="term" value="F:protein-L-isoaspartate (D-aspartate) O-methyltransferase activity"/>
    <property type="evidence" value="ECO:0007669"/>
    <property type="project" value="UniProtKB-EC"/>
</dbReference>
<reference evidence="14" key="1">
    <citation type="submission" date="2016-02" db="EMBL/GenBank/DDBJ databases">
        <authorList>
            <person name="Wibberg D."/>
        </authorList>
    </citation>
    <scope>NUCLEOTIDE SEQUENCE [LARGE SCALE GENOMIC DNA]</scope>
</reference>
<sequence length="708" mass="76982">MESGDWQQSVIEFTDRRTAEQVAVQDLRPALAAAQAEGLIAGWFFTRKHPCWRLRYLPADSRADGFFADVLDGSATEGRIIGWTAGIYEPETFAFGGAAAMDVAHELFSHDSRHILDYLARPSTPAAGARDLGRRELAILLCSVLLRGAGTDWYEQGDVWARVTQHRPAERTAPPAERLHILRPAVHRLMTVDASPASRLVDGGPLAAIGGWSAAFERAGQQLADLARRGTLERGLRAILTHHVIFFWNRLGLSYAEQATLATLAKEVVMAEQEGAVSAPETPTGRMGVSAVDTEITEETPPTTAERLRDALADRLRDQGTVRTGRVEAAIRAVPRHLFVPTVPLEEAYTDEPVYTKHDGAGMSISAASQPTIVAMMLEQLRVQPGHRVLEIGAGTGYNAGLLAYLVGDDGQITTIDVDDDIVAGARAGLAAADWPNVRVILGDGVLGYADGAPYDRVIATVGAFDLPPAWLEQLAPHGRLVVPLRLRGSVSRSIVFERAGGHWASRSSAMCTFMPLRGIADDARRIVPLTPDGAVSLHTHQEQAMDASTLTGILDHPRSEAWTGVLFGAAESFEWLDLWLTCTMDNALHRMPVQRSAIDSGLVTPQFGWGAMAVTDKGDLAYLTLRPAERTENADGGTGRLYEVGVISHGPGSDELASRVVDEIRTWDRDHRSRAVQIEIQPVDARERITGQFTFGTPRNRLVISWN</sequence>
<gene>
    <name evidence="13" type="ORF">FDG2_2764</name>
</gene>
<keyword evidence="7 13" id="KW-0808">Transferase</keyword>
<dbReference type="AlphaFoldDB" id="A0A1C3NYB0"/>
<evidence type="ECO:0000313" key="13">
    <source>
        <dbReference type="EMBL" id="SBW22520.1"/>
    </source>
</evidence>
<dbReference type="GO" id="GO:0005737">
    <property type="term" value="C:cytoplasm"/>
    <property type="evidence" value="ECO:0007669"/>
    <property type="project" value="UniProtKB-SubCell"/>
</dbReference>
<dbReference type="Proteomes" id="UP000199013">
    <property type="component" value="Unassembled WGS sequence"/>
</dbReference>
<evidence type="ECO:0000256" key="7">
    <source>
        <dbReference type="ARBA" id="ARBA00022679"/>
    </source>
</evidence>
<keyword evidence="5" id="KW-0963">Cytoplasm</keyword>
<evidence type="ECO:0000256" key="11">
    <source>
        <dbReference type="ARBA" id="ARBA00031350"/>
    </source>
</evidence>
<dbReference type="CDD" id="cd02440">
    <property type="entry name" value="AdoMet_MTases"/>
    <property type="match status" value="1"/>
</dbReference>
<dbReference type="Pfam" id="PF01135">
    <property type="entry name" value="PCMT"/>
    <property type="match status" value="1"/>
</dbReference>
<dbReference type="Pfam" id="PF14028">
    <property type="entry name" value="Lant_dehydr_C"/>
    <property type="match status" value="1"/>
</dbReference>
<comment type="subcellular location">
    <subcellularLocation>
        <location evidence="1">Cytoplasm</location>
    </subcellularLocation>
</comment>
<organism evidence="13 14">
    <name type="scientific">Candidatus Protofrankia californiensis</name>
    <dbReference type="NCBI Taxonomy" id="1839754"/>
    <lineage>
        <taxon>Bacteria</taxon>
        <taxon>Bacillati</taxon>
        <taxon>Actinomycetota</taxon>
        <taxon>Actinomycetes</taxon>
        <taxon>Frankiales</taxon>
        <taxon>Frankiaceae</taxon>
        <taxon>Protofrankia</taxon>
    </lineage>
</organism>
<evidence type="ECO:0000256" key="2">
    <source>
        <dbReference type="ARBA" id="ARBA00005369"/>
    </source>
</evidence>
<dbReference type="InterPro" id="IPR000682">
    <property type="entry name" value="PCMT"/>
</dbReference>
<protein>
    <recommendedName>
        <fullName evidence="4">Protein-L-isoaspartate O-methyltransferase</fullName>
        <ecNumber evidence="3">2.1.1.77</ecNumber>
    </recommendedName>
    <alternativeName>
        <fullName evidence="11">L-isoaspartyl protein carboxyl methyltransferase</fullName>
    </alternativeName>
    <alternativeName>
        <fullName evidence="9">Protein L-isoaspartyl methyltransferase</fullName>
    </alternativeName>
    <alternativeName>
        <fullName evidence="10">Protein-beta-aspartate methyltransferase</fullName>
    </alternativeName>
</protein>
<evidence type="ECO:0000313" key="14">
    <source>
        <dbReference type="Proteomes" id="UP000199013"/>
    </source>
</evidence>
<evidence type="ECO:0000256" key="3">
    <source>
        <dbReference type="ARBA" id="ARBA00011890"/>
    </source>
</evidence>
<dbReference type="EC" id="2.1.1.77" evidence="3"/>
<evidence type="ECO:0000256" key="5">
    <source>
        <dbReference type="ARBA" id="ARBA00022490"/>
    </source>
</evidence>
<evidence type="ECO:0000256" key="10">
    <source>
        <dbReference type="ARBA" id="ARBA00031323"/>
    </source>
</evidence>
<dbReference type="PANTHER" id="PTHR11579">
    <property type="entry name" value="PROTEIN-L-ISOASPARTATE O-METHYLTRANSFERASE"/>
    <property type="match status" value="1"/>
</dbReference>
<dbReference type="EMBL" id="FLUV01001177">
    <property type="protein sequence ID" value="SBW22520.1"/>
    <property type="molecule type" value="Genomic_DNA"/>
</dbReference>
<proteinExistence type="inferred from homology"/>
<dbReference type="NCBIfam" id="TIGR03891">
    <property type="entry name" value="thiopep_ocin"/>
    <property type="match status" value="1"/>
</dbReference>
<dbReference type="InterPro" id="IPR027573">
    <property type="entry name" value="Methyltran_FxLD"/>
</dbReference>
<evidence type="ECO:0000256" key="4">
    <source>
        <dbReference type="ARBA" id="ARBA00013346"/>
    </source>
</evidence>
<dbReference type="SUPFAM" id="SSF53335">
    <property type="entry name" value="S-adenosyl-L-methionine-dependent methyltransferases"/>
    <property type="match status" value="1"/>
</dbReference>
<dbReference type="NCBIfam" id="TIGR04364">
    <property type="entry name" value="methyltran_FxLD"/>
    <property type="match status" value="1"/>
</dbReference>
<accession>A0A1C3NYB0</accession>
<evidence type="ECO:0000259" key="12">
    <source>
        <dbReference type="Pfam" id="PF14028"/>
    </source>
</evidence>
<evidence type="ECO:0000256" key="6">
    <source>
        <dbReference type="ARBA" id="ARBA00022603"/>
    </source>
</evidence>
<keyword evidence="8" id="KW-0949">S-adenosyl-L-methionine</keyword>
<comment type="similarity">
    <text evidence="2">Belongs to the methyltransferase superfamily. L-isoaspartyl/D-aspartyl protein methyltransferase family.</text>
</comment>
<dbReference type="Gene3D" id="3.40.50.150">
    <property type="entry name" value="Vaccinia Virus protein VP39"/>
    <property type="match status" value="1"/>
</dbReference>
<feature type="domain" description="Thiopeptide-type bacteriocin biosynthesis" evidence="12">
    <location>
        <begin position="13"/>
        <end position="268"/>
    </location>
</feature>
<evidence type="ECO:0000256" key="8">
    <source>
        <dbReference type="ARBA" id="ARBA00022691"/>
    </source>
</evidence>